<organism evidence="1 2">
    <name type="scientific">Methylorubrum aminovorans</name>
    <dbReference type="NCBI Taxonomy" id="269069"/>
    <lineage>
        <taxon>Bacteria</taxon>
        <taxon>Pseudomonadati</taxon>
        <taxon>Pseudomonadota</taxon>
        <taxon>Alphaproteobacteria</taxon>
        <taxon>Hyphomicrobiales</taxon>
        <taxon>Methylobacteriaceae</taxon>
        <taxon>Methylorubrum</taxon>
    </lineage>
</organism>
<protein>
    <submittedName>
        <fullName evidence="1">Uncharacterized protein</fullName>
    </submittedName>
</protein>
<gene>
    <name evidence="1" type="ORF">LNAOJCKE_1048</name>
</gene>
<accession>A0ABQ4U8Y2</accession>
<evidence type="ECO:0000313" key="2">
    <source>
        <dbReference type="Proteomes" id="UP001055039"/>
    </source>
</evidence>
<reference evidence="1" key="1">
    <citation type="journal article" date="2021" name="Front. Microbiol.">
        <title>Comprehensive Comparative Genomics and Phenotyping of Methylobacterium Species.</title>
        <authorList>
            <person name="Alessa O."/>
            <person name="Ogura Y."/>
            <person name="Fujitani Y."/>
            <person name="Takami H."/>
            <person name="Hayashi T."/>
            <person name="Sahin N."/>
            <person name="Tani A."/>
        </authorList>
    </citation>
    <scope>NUCLEOTIDE SEQUENCE</scope>
    <source>
        <strain evidence="1">NBRC 15686</strain>
    </source>
</reference>
<dbReference type="Proteomes" id="UP001055039">
    <property type="component" value="Unassembled WGS sequence"/>
</dbReference>
<keyword evidence="2" id="KW-1185">Reference proteome</keyword>
<sequence>MSLLAVPRVTIRVKIRSIRPSRGDDQPVRRTLVQSNRTIQRVDLHPALSGLTSVQAIDLLFKRSRMRL</sequence>
<name>A0ABQ4U8Y2_9HYPH</name>
<comment type="caution">
    <text evidence="1">The sequence shown here is derived from an EMBL/GenBank/DDBJ whole genome shotgun (WGS) entry which is preliminary data.</text>
</comment>
<proteinExistence type="predicted"/>
<reference evidence="1" key="2">
    <citation type="submission" date="2021-08" db="EMBL/GenBank/DDBJ databases">
        <authorList>
            <person name="Tani A."/>
            <person name="Ola A."/>
            <person name="Ogura Y."/>
            <person name="Katsura K."/>
            <person name="Hayashi T."/>
        </authorList>
    </citation>
    <scope>NUCLEOTIDE SEQUENCE</scope>
    <source>
        <strain evidence="1">NBRC 15686</strain>
    </source>
</reference>
<dbReference type="EMBL" id="BPRC01000002">
    <property type="protein sequence ID" value="GJE63850.1"/>
    <property type="molecule type" value="Genomic_DNA"/>
</dbReference>
<evidence type="ECO:0000313" key="1">
    <source>
        <dbReference type="EMBL" id="GJE63850.1"/>
    </source>
</evidence>